<evidence type="ECO:0000313" key="10">
    <source>
        <dbReference type="EMBL" id="SEB98673.1"/>
    </source>
</evidence>
<evidence type="ECO:0000256" key="1">
    <source>
        <dbReference type="ARBA" id="ARBA00004651"/>
    </source>
</evidence>
<keyword evidence="3" id="KW-1003">Cell membrane</keyword>
<keyword evidence="6 8" id="KW-1133">Transmembrane helix</keyword>
<reference evidence="10 11" key="1">
    <citation type="submission" date="2016-10" db="EMBL/GenBank/DDBJ databases">
        <authorList>
            <person name="Varghese N."/>
            <person name="Submissions S."/>
        </authorList>
    </citation>
    <scope>NUCLEOTIDE SEQUENCE [LARGE SCALE GENOMIC DNA]</scope>
    <source>
        <strain evidence="10 11">DSM 20586</strain>
    </source>
</reference>
<evidence type="ECO:0000313" key="11">
    <source>
        <dbReference type="Proteomes" id="UP000183687"/>
    </source>
</evidence>
<dbReference type="AlphaFoldDB" id="A0AB38A7X9"/>
<feature type="transmembrane region" description="Helical" evidence="8">
    <location>
        <begin position="56"/>
        <end position="77"/>
    </location>
</feature>
<proteinExistence type="inferred from homology"/>
<dbReference type="CDD" id="cd06261">
    <property type="entry name" value="TM_PBP2"/>
    <property type="match status" value="1"/>
</dbReference>
<evidence type="ECO:0000256" key="5">
    <source>
        <dbReference type="ARBA" id="ARBA00022970"/>
    </source>
</evidence>
<comment type="caution">
    <text evidence="10">The sequence shown here is derived from an EMBL/GenBank/DDBJ whole genome shotgun (WGS) entry which is preliminary data.</text>
</comment>
<evidence type="ECO:0000256" key="2">
    <source>
        <dbReference type="ARBA" id="ARBA00022448"/>
    </source>
</evidence>
<dbReference type="Proteomes" id="UP000183687">
    <property type="component" value="Unassembled WGS sequence"/>
</dbReference>
<comment type="similarity">
    <text evidence="8">Belongs to the binding-protein-dependent transport system permease family.</text>
</comment>
<dbReference type="GO" id="GO:0006865">
    <property type="term" value="P:amino acid transport"/>
    <property type="evidence" value="ECO:0007669"/>
    <property type="project" value="UniProtKB-KW"/>
</dbReference>
<evidence type="ECO:0000256" key="8">
    <source>
        <dbReference type="RuleBase" id="RU363032"/>
    </source>
</evidence>
<dbReference type="PANTHER" id="PTHR30614:SF0">
    <property type="entry name" value="L-CYSTINE TRANSPORT SYSTEM PERMEASE PROTEIN TCYL"/>
    <property type="match status" value="1"/>
</dbReference>
<dbReference type="InterPro" id="IPR000515">
    <property type="entry name" value="MetI-like"/>
</dbReference>
<gene>
    <name evidence="10" type="ORF">SAMN04489746_1389</name>
</gene>
<accession>A0AB38A7X9</accession>
<feature type="transmembrane region" description="Helical" evidence="8">
    <location>
        <begin position="148"/>
        <end position="167"/>
    </location>
</feature>
<dbReference type="GO" id="GO:0043190">
    <property type="term" value="C:ATP-binding cassette (ABC) transporter complex"/>
    <property type="evidence" value="ECO:0007669"/>
    <property type="project" value="InterPro"/>
</dbReference>
<dbReference type="PANTHER" id="PTHR30614">
    <property type="entry name" value="MEMBRANE COMPONENT OF AMINO ACID ABC TRANSPORTER"/>
    <property type="match status" value="1"/>
</dbReference>
<dbReference type="RefSeq" id="WP_002563947.1">
    <property type="nucleotide sequence ID" value="NZ_CALJSN010000008.1"/>
</dbReference>
<feature type="transmembrane region" description="Helical" evidence="8">
    <location>
        <begin position="21"/>
        <end position="44"/>
    </location>
</feature>
<dbReference type="InterPro" id="IPR010065">
    <property type="entry name" value="AA_ABC_transptr_permease_3TM"/>
</dbReference>
<evidence type="ECO:0000256" key="4">
    <source>
        <dbReference type="ARBA" id="ARBA00022692"/>
    </source>
</evidence>
<feature type="transmembrane region" description="Helical" evidence="8">
    <location>
        <begin position="187"/>
        <end position="208"/>
    </location>
</feature>
<name>A0AB38A7X9_9ACTN</name>
<organism evidence="10 11">
    <name type="scientific">Atopobium minutum</name>
    <dbReference type="NCBI Taxonomy" id="1381"/>
    <lineage>
        <taxon>Bacteria</taxon>
        <taxon>Bacillati</taxon>
        <taxon>Actinomycetota</taxon>
        <taxon>Coriobacteriia</taxon>
        <taxon>Coriobacteriales</taxon>
        <taxon>Atopobiaceae</taxon>
        <taxon>Atopobium</taxon>
    </lineage>
</organism>
<comment type="subcellular location">
    <subcellularLocation>
        <location evidence="1 8">Cell membrane</location>
        <topology evidence="1 8">Multi-pass membrane protein</topology>
    </subcellularLocation>
</comment>
<evidence type="ECO:0000256" key="6">
    <source>
        <dbReference type="ARBA" id="ARBA00022989"/>
    </source>
</evidence>
<dbReference type="InterPro" id="IPR035906">
    <property type="entry name" value="MetI-like_sf"/>
</dbReference>
<dbReference type="Gene3D" id="1.10.3720.10">
    <property type="entry name" value="MetI-like"/>
    <property type="match status" value="1"/>
</dbReference>
<sequence>MSFSELISLYGTMYIQALLTTWSMTLVSFACVMVVSIVITVLRVSPIAPLRKVGDFYVQIFRNIPGISLLVICVYALPNLKVVLDYRECVIVTTVLIASAFGSANFMSGINTIGVGQIEAARSLGLSFMQMLRLVVIPQALRSAILPMTNLFIAVMLTTALGSQVPLSPNELTGLVSFINTRSVGGIMPFMVSALAYALTAFVIGFAGDKLDKKVRIKR</sequence>
<feature type="transmembrane region" description="Helical" evidence="8">
    <location>
        <begin position="89"/>
        <end position="108"/>
    </location>
</feature>
<dbReference type="GO" id="GO:0022857">
    <property type="term" value="F:transmembrane transporter activity"/>
    <property type="evidence" value="ECO:0007669"/>
    <property type="project" value="InterPro"/>
</dbReference>
<protein>
    <submittedName>
        <fullName evidence="10">Glutamate transport system permease protein</fullName>
    </submittedName>
</protein>
<keyword evidence="5" id="KW-0029">Amino-acid transport</keyword>
<keyword evidence="4 8" id="KW-0812">Transmembrane</keyword>
<dbReference type="SUPFAM" id="SSF161098">
    <property type="entry name" value="MetI-like"/>
    <property type="match status" value="1"/>
</dbReference>
<evidence type="ECO:0000256" key="7">
    <source>
        <dbReference type="ARBA" id="ARBA00023136"/>
    </source>
</evidence>
<dbReference type="Pfam" id="PF00528">
    <property type="entry name" value="BPD_transp_1"/>
    <property type="match status" value="1"/>
</dbReference>
<evidence type="ECO:0000256" key="3">
    <source>
        <dbReference type="ARBA" id="ARBA00022475"/>
    </source>
</evidence>
<dbReference type="EMBL" id="FNSH01000001">
    <property type="protein sequence ID" value="SEB98673.1"/>
    <property type="molecule type" value="Genomic_DNA"/>
</dbReference>
<feature type="domain" description="ABC transmembrane type-1" evidence="9">
    <location>
        <begin position="18"/>
        <end position="208"/>
    </location>
</feature>
<dbReference type="PROSITE" id="PS50928">
    <property type="entry name" value="ABC_TM1"/>
    <property type="match status" value="1"/>
</dbReference>
<dbReference type="InterPro" id="IPR043429">
    <property type="entry name" value="ArtM/GltK/GlnP/TcyL/YhdX-like"/>
</dbReference>
<evidence type="ECO:0000259" key="9">
    <source>
        <dbReference type="PROSITE" id="PS50928"/>
    </source>
</evidence>
<keyword evidence="2 8" id="KW-0813">Transport</keyword>
<dbReference type="NCBIfam" id="TIGR01726">
    <property type="entry name" value="HEQRo_perm_3TM"/>
    <property type="match status" value="1"/>
</dbReference>
<keyword evidence="7 8" id="KW-0472">Membrane</keyword>